<gene>
    <name evidence="3" type="ORF">DN052_09225</name>
</gene>
<dbReference type="Proteomes" id="UP000248886">
    <property type="component" value="Unassembled WGS sequence"/>
</dbReference>
<protein>
    <recommendedName>
        <fullName evidence="5">Tetratricopeptide repeat protein</fullName>
    </recommendedName>
</protein>
<sequence>MELPTGSLIIIAFLVSLVVLTGVWKASRGRQPLRAPGLQREGSGSPAPAASPVKSSLADTVTAASPVQVDEISILDEVDIYLSYGHLEQAATSLSWYVDHNPDNTQQRRRLLAIYREIPDIDHFAELLEQLIESHTIPDAEARDLVLQGLKLDPQNLQLRVTAENLGMGGAQIAAVLAHATLAPQPAESSALAGAQRELQQAIVNPEPLDLSGFMPRPEMRSAGVSQNGSTGEGLILLTGPDDILPLDEEEYEVVASLVSPLLAARHLLACRQYPEAERLLRRQLILDPRKLILHVTLLELLYDQQRCAAYAESLLQLYITLWGAGSDLRTRLLQQGLRLGEHDLWVALAESDGKEQLLAGLAEKYGLYLPITAIPLSSPPLVTEEIHRDHRLTGNDGEDGIIEEFNMLLDYGQVNEAVDLLEKAILAQPRHDVYYGPLLEMYERMDARERFSHFVKSILTTDMQPSEDIMRQMFSLAERLQRYPQRQII</sequence>
<name>A0A2W1KMU9_ACIFR</name>
<dbReference type="RefSeq" id="WP_012537268.1">
    <property type="nucleotide sequence ID" value="NZ_AP025160.1"/>
</dbReference>
<organism evidence="3 4">
    <name type="scientific">Acidithiobacillus ferrooxidans</name>
    <name type="common">Thiobacillus ferrooxidans</name>
    <dbReference type="NCBI Taxonomy" id="920"/>
    <lineage>
        <taxon>Bacteria</taxon>
        <taxon>Pseudomonadati</taxon>
        <taxon>Pseudomonadota</taxon>
        <taxon>Acidithiobacillia</taxon>
        <taxon>Acidithiobacillales</taxon>
        <taxon>Acidithiobacillaceae</taxon>
        <taxon>Acidithiobacillus</taxon>
    </lineage>
</organism>
<evidence type="ECO:0000313" key="4">
    <source>
        <dbReference type="Proteomes" id="UP000248886"/>
    </source>
</evidence>
<accession>A0A2W1KMU9</accession>
<feature type="compositionally biased region" description="Low complexity" evidence="1">
    <location>
        <begin position="42"/>
        <end position="52"/>
    </location>
</feature>
<proteinExistence type="predicted"/>
<keyword evidence="2" id="KW-1133">Transmembrane helix</keyword>
<dbReference type="OrthoDB" id="5293609at2"/>
<keyword evidence="2" id="KW-0812">Transmembrane</keyword>
<dbReference type="EMBL" id="QKQP01000005">
    <property type="protein sequence ID" value="PZD80617.1"/>
    <property type="molecule type" value="Genomic_DNA"/>
</dbReference>
<keyword evidence="2" id="KW-0472">Membrane</keyword>
<dbReference type="SUPFAM" id="SSF48452">
    <property type="entry name" value="TPR-like"/>
    <property type="match status" value="1"/>
</dbReference>
<feature type="region of interest" description="Disordered" evidence="1">
    <location>
        <begin position="33"/>
        <end position="54"/>
    </location>
</feature>
<comment type="caution">
    <text evidence="3">The sequence shown here is derived from an EMBL/GenBank/DDBJ whole genome shotgun (WGS) entry which is preliminary data.</text>
</comment>
<evidence type="ECO:0000313" key="3">
    <source>
        <dbReference type="EMBL" id="PZD80617.1"/>
    </source>
</evidence>
<feature type="transmembrane region" description="Helical" evidence="2">
    <location>
        <begin position="6"/>
        <end position="24"/>
    </location>
</feature>
<reference evidence="3 4" key="1">
    <citation type="submission" date="2018-06" db="EMBL/GenBank/DDBJ databases">
        <title>Draft sequence of Acidithiobacillus ferrooxidans CCM 4253.</title>
        <authorList>
            <person name="Moya-Beltran A."/>
            <person name="Castro M."/>
            <person name="Covarrubias P.C."/>
            <person name="Issotta F."/>
            <person name="Janiczek O."/>
            <person name="Mandl M."/>
            <person name="Kucera J."/>
            <person name="Quatrini R."/>
        </authorList>
    </citation>
    <scope>NUCLEOTIDE SEQUENCE [LARGE SCALE GENOMIC DNA]</scope>
    <source>
        <strain evidence="3 4">CCM 4253</strain>
    </source>
</reference>
<dbReference type="GeneID" id="65281627"/>
<evidence type="ECO:0000256" key="2">
    <source>
        <dbReference type="SAM" id="Phobius"/>
    </source>
</evidence>
<dbReference type="AlphaFoldDB" id="A0A2W1KMU9"/>
<dbReference type="InterPro" id="IPR011990">
    <property type="entry name" value="TPR-like_helical_dom_sf"/>
</dbReference>
<evidence type="ECO:0000256" key="1">
    <source>
        <dbReference type="SAM" id="MobiDB-lite"/>
    </source>
</evidence>
<evidence type="ECO:0008006" key="5">
    <source>
        <dbReference type="Google" id="ProtNLM"/>
    </source>
</evidence>
<dbReference type="OMA" id="PRQIGLQ"/>